<dbReference type="RefSeq" id="WP_344988694.1">
    <property type="nucleotide sequence ID" value="NZ_BAAAXV010000002.1"/>
</dbReference>
<evidence type="ECO:0000259" key="1">
    <source>
        <dbReference type="Pfam" id="PF13454"/>
    </source>
</evidence>
<dbReference type="EMBL" id="JBHMBW010000011">
    <property type="protein sequence ID" value="MFB9624238.1"/>
    <property type="molecule type" value="Genomic_DNA"/>
</dbReference>
<name>A0ABV5RY00_9ACTN</name>
<sequence>MGAVAIVGAGPTGTSLVERICANASELLGGQVLDVHVVDPYPHGAGRVWRADQPELLWANSMAGDITVFTDPSVRCEGPVRPGPSLAEWLGCEPGFFAPRPALSRYLSFALERAVRAAPRTVRVHLHRDTAVGLADLRGGQRVELSGGRALEVDAVVLAQGHHGVLPSPQEDAEAAFADRHGLAYLPAGYAADLDPGVIPAGEPVLARGAGLAFVDLMVLLTSGRGGRFARHDGELHYVASGAEPRLYVGSRRGVPYHAKTGYRLAAPPPGLPRFVTPDAPPGDLRRAVAKELAYAYYFELFTAHPSRTRIGWDQFEPAFARAEWGGKEMRALVTRSVPRFADRLHLERLERPLHGMRFGDLAGLGRWMSGYLAADLERRADPAHSADLAMIHGLSALRGVLPEDPWFQGLYNYFASGPPAPRLEELRALARAGVATFLGAGTRVVRDDRAGVWRAVSATVPGAVEARALVEARLPDPAVARSTDPLVAGLYVRGECRESGGLLDVHLPSRRLVNRAGAAHPRRFALGPWTVGGPGTAGFARPGADAPLFRQTDALARTLLGQTAGARLRPAA</sequence>
<proteinExistence type="predicted"/>
<accession>A0ABV5RY00</accession>
<dbReference type="Pfam" id="PF13454">
    <property type="entry name" value="NAD_binding_9"/>
    <property type="match status" value="1"/>
</dbReference>
<dbReference type="PANTHER" id="PTHR40254">
    <property type="entry name" value="BLR0577 PROTEIN"/>
    <property type="match status" value="1"/>
</dbReference>
<comment type="caution">
    <text evidence="2">The sequence shown here is derived from an EMBL/GenBank/DDBJ whole genome shotgun (WGS) entry which is preliminary data.</text>
</comment>
<evidence type="ECO:0000313" key="2">
    <source>
        <dbReference type="EMBL" id="MFB9624238.1"/>
    </source>
</evidence>
<organism evidence="2 3">
    <name type="scientific">Nonomuraea helvata</name>
    <dbReference type="NCBI Taxonomy" id="37484"/>
    <lineage>
        <taxon>Bacteria</taxon>
        <taxon>Bacillati</taxon>
        <taxon>Actinomycetota</taxon>
        <taxon>Actinomycetes</taxon>
        <taxon>Streptosporangiales</taxon>
        <taxon>Streptosporangiaceae</taxon>
        <taxon>Nonomuraea</taxon>
    </lineage>
</organism>
<dbReference type="SUPFAM" id="SSF51905">
    <property type="entry name" value="FAD/NAD(P)-binding domain"/>
    <property type="match status" value="1"/>
</dbReference>
<dbReference type="InterPro" id="IPR036188">
    <property type="entry name" value="FAD/NAD-bd_sf"/>
</dbReference>
<dbReference type="Proteomes" id="UP001589532">
    <property type="component" value="Unassembled WGS sequence"/>
</dbReference>
<dbReference type="InterPro" id="IPR052189">
    <property type="entry name" value="L-asp_N-monooxygenase_NS-form"/>
</dbReference>
<feature type="domain" description="FAD-dependent urate hydroxylase HpyO/Asp monooxygenase CreE-like FAD/NAD(P)-binding" evidence="1">
    <location>
        <begin position="5"/>
        <end position="162"/>
    </location>
</feature>
<evidence type="ECO:0000313" key="3">
    <source>
        <dbReference type="Proteomes" id="UP001589532"/>
    </source>
</evidence>
<dbReference type="InterPro" id="IPR038732">
    <property type="entry name" value="HpyO/CreE_NAD-binding"/>
</dbReference>
<keyword evidence="3" id="KW-1185">Reference proteome</keyword>
<reference evidence="2 3" key="1">
    <citation type="submission" date="2024-09" db="EMBL/GenBank/DDBJ databases">
        <authorList>
            <person name="Sun Q."/>
            <person name="Mori K."/>
        </authorList>
    </citation>
    <scope>NUCLEOTIDE SEQUENCE [LARGE SCALE GENOMIC DNA]</scope>
    <source>
        <strain evidence="2 3">JCM 3143</strain>
    </source>
</reference>
<protein>
    <submittedName>
        <fullName evidence="2">FAD/NAD(P)-binding protein</fullName>
    </submittedName>
</protein>
<dbReference type="PANTHER" id="PTHR40254:SF1">
    <property type="entry name" value="BLR0577 PROTEIN"/>
    <property type="match status" value="1"/>
</dbReference>
<gene>
    <name evidence="2" type="ORF">ACFFSA_14220</name>
</gene>